<organism evidence="4 5">
    <name type="scientific">Drosophila lebanonensis</name>
    <name type="common">Fruit fly</name>
    <name type="synonym">Scaptodrosophila lebanonensis</name>
    <dbReference type="NCBI Taxonomy" id="7225"/>
    <lineage>
        <taxon>Eukaryota</taxon>
        <taxon>Metazoa</taxon>
        <taxon>Ecdysozoa</taxon>
        <taxon>Arthropoda</taxon>
        <taxon>Hexapoda</taxon>
        <taxon>Insecta</taxon>
        <taxon>Pterygota</taxon>
        <taxon>Neoptera</taxon>
        <taxon>Endopterygota</taxon>
        <taxon>Diptera</taxon>
        <taxon>Brachycera</taxon>
        <taxon>Muscomorpha</taxon>
        <taxon>Ephydroidea</taxon>
        <taxon>Drosophilidae</taxon>
        <taxon>Scaptodrosophila</taxon>
    </lineage>
</organism>
<dbReference type="Gene3D" id="3.40.50.1820">
    <property type="entry name" value="alpha/beta hydrolase"/>
    <property type="match status" value="1"/>
</dbReference>
<name>A0A6J2TBF6_DROLE</name>
<dbReference type="GO" id="GO:0016020">
    <property type="term" value="C:membrane"/>
    <property type="evidence" value="ECO:0007669"/>
    <property type="project" value="TreeGrafter"/>
</dbReference>
<evidence type="ECO:0000256" key="2">
    <source>
        <dbReference type="ARBA" id="ARBA00022801"/>
    </source>
</evidence>
<comment type="similarity">
    <text evidence="1">Belongs to the AB hydrolase superfamily.</text>
</comment>
<evidence type="ECO:0000313" key="4">
    <source>
        <dbReference type="Proteomes" id="UP000504634"/>
    </source>
</evidence>
<evidence type="ECO:0000256" key="1">
    <source>
        <dbReference type="ARBA" id="ARBA00008645"/>
    </source>
</evidence>
<feature type="domain" description="AB hydrolase-1" evidence="3">
    <location>
        <begin position="35"/>
        <end position="290"/>
    </location>
</feature>
<dbReference type="Proteomes" id="UP000504634">
    <property type="component" value="Unplaced"/>
</dbReference>
<dbReference type="PANTHER" id="PTHR43798">
    <property type="entry name" value="MONOACYLGLYCEROL LIPASE"/>
    <property type="match status" value="1"/>
</dbReference>
<dbReference type="OrthoDB" id="190201at2759"/>
<dbReference type="InterPro" id="IPR000073">
    <property type="entry name" value="AB_hydrolase_1"/>
</dbReference>
<dbReference type="RefSeq" id="XP_030372710.1">
    <property type="nucleotide sequence ID" value="XM_030516850.1"/>
</dbReference>
<keyword evidence="4" id="KW-1185">Reference proteome</keyword>
<dbReference type="GeneID" id="115622790"/>
<dbReference type="GO" id="GO:0016787">
    <property type="term" value="F:hydrolase activity"/>
    <property type="evidence" value="ECO:0007669"/>
    <property type="project" value="UniProtKB-KW"/>
</dbReference>
<evidence type="ECO:0000259" key="3">
    <source>
        <dbReference type="Pfam" id="PF00561"/>
    </source>
</evidence>
<dbReference type="InterPro" id="IPR029058">
    <property type="entry name" value="AB_hydrolase_fold"/>
</dbReference>
<dbReference type="AlphaFoldDB" id="A0A6J2TBF6"/>
<protein>
    <submittedName>
        <fullName evidence="5">Probable serine hydrolase isoform X1</fullName>
    </submittedName>
</protein>
<sequence length="349" mass="40307">MCMHFLIYCQYEDVRICAPWGDITGRWYGNRNERPILALHGWLDNLGSFNTLIPLLPDYLGVLCIDLPGHGRSSRLQAGMRYAVYDYVLIIARVMKEYKWTRVSLMGHSMGGVISFIYASLCPHMVDMVISLDILIPPILGAKLIDMMSYSTEKQLVEDERSAEWQLHEPPSYSLPQLRELITRGSRNSVPAEFAPHLLYRSVAKSQLYPDKFYFSRDGRVKFYNLFVIDSGLAAEMARRIKKIPYLVIKGSESTYIDKSSNEVLSILGSQNPHFEYHEVPGNHHVHLTNATECAQYIVPFIRHHRPPTLGSWSMAEEEAASGKRDQRRKAQERFFIWRRQKPRVLNKL</sequence>
<dbReference type="PANTHER" id="PTHR43798:SF14">
    <property type="entry name" value="SERINE HYDROLASE-LIKE PROTEIN DDB_G0286239"/>
    <property type="match status" value="1"/>
</dbReference>
<dbReference type="InterPro" id="IPR050266">
    <property type="entry name" value="AB_hydrolase_sf"/>
</dbReference>
<gene>
    <name evidence="5" type="primary">LOC115622790</name>
</gene>
<accession>A0A6J2TBF6</accession>
<dbReference type="Pfam" id="PF00561">
    <property type="entry name" value="Abhydrolase_1"/>
    <property type="match status" value="1"/>
</dbReference>
<evidence type="ECO:0000313" key="5">
    <source>
        <dbReference type="RefSeq" id="XP_030372710.1"/>
    </source>
</evidence>
<reference evidence="5" key="1">
    <citation type="submission" date="2025-08" db="UniProtKB">
        <authorList>
            <consortium name="RefSeq"/>
        </authorList>
    </citation>
    <scope>IDENTIFICATION</scope>
    <source>
        <strain evidence="5">11010-0011.00</strain>
        <tissue evidence="5">Whole body</tissue>
    </source>
</reference>
<dbReference type="SUPFAM" id="SSF53474">
    <property type="entry name" value="alpha/beta-Hydrolases"/>
    <property type="match status" value="1"/>
</dbReference>
<proteinExistence type="inferred from homology"/>
<keyword evidence="2 5" id="KW-0378">Hydrolase</keyword>